<dbReference type="AlphaFoldDB" id="A0A418AFR1"/>
<dbReference type="InterPro" id="IPR004088">
    <property type="entry name" value="KH_dom_type_1"/>
</dbReference>
<dbReference type="InterPro" id="IPR036345">
    <property type="entry name" value="ExoRNase_PH_dom2_sf"/>
</dbReference>
<dbReference type="InterPro" id="IPR036612">
    <property type="entry name" value="KH_dom_type_1_sf"/>
</dbReference>
<sequence length="326" mass="36547">MRVRSALTDNDKFESKRAFLQYEFPPYCVNEIGKLGAPNRRMIGYTSSLGRWYRLLTDILGTEDHYFDMDFKIAGTANGMTAMQLDVKLPGVPVEILCEGIERASSARGHVLTEMSKVRVEPRAIPPPSIGSSIIHHVTYDQSMRGVLIGSGGGTIRELETQSNCAIHCKEGGLAEIIGKTEEDVALATRLVQEITFVYRRNQRYVFLPYCVVTWCTRYNVVVQTVMDFGCIVVPEFAYGTPQALEKSKQAFLHVTEMAHTPVKRANLAVKPGEVLECWCIFAERDMTKLSMKALVDPDTNKALSDAEAIDQQVKLEEALKRNRMT</sequence>
<comment type="caution">
    <text evidence="4">The sequence shown here is derived from an EMBL/GenBank/DDBJ whole genome shotgun (WGS) entry which is preliminary data.</text>
</comment>
<keyword evidence="1 2" id="KW-0694">RNA-binding</keyword>
<dbReference type="GO" id="GO:0000965">
    <property type="term" value="P:mitochondrial RNA 3'-end processing"/>
    <property type="evidence" value="ECO:0007669"/>
    <property type="project" value="TreeGrafter"/>
</dbReference>
<dbReference type="Pfam" id="PF00013">
    <property type="entry name" value="KH_1"/>
    <property type="match status" value="1"/>
</dbReference>
<dbReference type="GO" id="GO:0005739">
    <property type="term" value="C:mitochondrion"/>
    <property type="evidence" value="ECO:0007669"/>
    <property type="project" value="TreeGrafter"/>
</dbReference>
<feature type="domain" description="K Homology" evidence="3">
    <location>
        <begin position="132"/>
        <end position="197"/>
    </location>
</feature>
<dbReference type="SUPFAM" id="SSF55666">
    <property type="entry name" value="Ribonuclease PH domain 2-like"/>
    <property type="match status" value="1"/>
</dbReference>
<organism evidence="4 5">
    <name type="scientific">Aphanomyces invadans</name>
    <dbReference type="NCBI Taxonomy" id="157072"/>
    <lineage>
        <taxon>Eukaryota</taxon>
        <taxon>Sar</taxon>
        <taxon>Stramenopiles</taxon>
        <taxon>Oomycota</taxon>
        <taxon>Saprolegniomycetes</taxon>
        <taxon>Saprolegniales</taxon>
        <taxon>Verrucalvaceae</taxon>
        <taxon>Aphanomyces</taxon>
    </lineage>
</organism>
<dbReference type="Gene3D" id="3.30.1370.10">
    <property type="entry name" value="K Homology domain, type 1"/>
    <property type="match status" value="1"/>
</dbReference>
<dbReference type="InterPro" id="IPR027408">
    <property type="entry name" value="PNPase/RNase_PH_dom_sf"/>
</dbReference>
<dbReference type="Proteomes" id="UP000285060">
    <property type="component" value="Unassembled WGS sequence"/>
</dbReference>
<dbReference type="GO" id="GO:0003723">
    <property type="term" value="F:RNA binding"/>
    <property type="evidence" value="ECO:0007669"/>
    <property type="project" value="UniProtKB-UniRule"/>
</dbReference>
<dbReference type="Gene3D" id="3.30.230.70">
    <property type="entry name" value="GHMP Kinase, N-terminal domain"/>
    <property type="match status" value="2"/>
</dbReference>
<dbReference type="GO" id="GO:0005829">
    <property type="term" value="C:cytosol"/>
    <property type="evidence" value="ECO:0007669"/>
    <property type="project" value="TreeGrafter"/>
</dbReference>
<proteinExistence type="predicted"/>
<dbReference type="GO" id="GO:0000958">
    <property type="term" value="P:mitochondrial mRNA catabolic process"/>
    <property type="evidence" value="ECO:0007669"/>
    <property type="project" value="TreeGrafter"/>
</dbReference>
<evidence type="ECO:0000256" key="1">
    <source>
        <dbReference type="ARBA" id="ARBA00022884"/>
    </source>
</evidence>
<dbReference type="InterPro" id="IPR004087">
    <property type="entry name" value="KH_dom"/>
</dbReference>
<dbReference type="GO" id="GO:0000175">
    <property type="term" value="F:3'-5'-RNA exonuclease activity"/>
    <property type="evidence" value="ECO:0007669"/>
    <property type="project" value="TreeGrafter"/>
</dbReference>
<evidence type="ECO:0000256" key="2">
    <source>
        <dbReference type="PROSITE-ProRule" id="PRU00117"/>
    </source>
</evidence>
<dbReference type="VEuPathDB" id="FungiDB:H310_06781"/>
<dbReference type="CDD" id="cd00164">
    <property type="entry name" value="S1_like"/>
    <property type="match status" value="1"/>
</dbReference>
<evidence type="ECO:0000313" key="5">
    <source>
        <dbReference type="Proteomes" id="UP000285060"/>
    </source>
</evidence>
<dbReference type="Gene3D" id="2.40.50.140">
    <property type="entry name" value="Nucleic acid-binding proteins"/>
    <property type="match status" value="1"/>
</dbReference>
<dbReference type="SUPFAM" id="SSF54791">
    <property type="entry name" value="Eukaryotic type KH-domain (KH-domain type I)"/>
    <property type="match status" value="1"/>
</dbReference>
<name>A0A418AFR1_9STRA</name>
<reference evidence="4 5" key="1">
    <citation type="submission" date="2018-08" db="EMBL/GenBank/DDBJ databases">
        <title>Aphanomyces genome sequencing and annotation.</title>
        <authorList>
            <person name="Minardi D."/>
            <person name="Oidtmann B."/>
            <person name="Van Der Giezen M."/>
            <person name="Studholme D.J."/>
        </authorList>
    </citation>
    <scope>NUCLEOTIDE SEQUENCE [LARGE SCALE GENOMIC DNA]</scope>
    <source>
        <strain evidence="4 5">NJM0002</strain>
    </source>
</reference>
<dbReference type="InterPro" id="IPR012162">
    <property type="entry name" value="PNPase"/>
</dbReference>
<protein>
    <recommendedName>
        <fullName evidence="3">K Homology domain-containing protein</fullName>
    </recommendedName>
</protein>
<gene>
    <name evidence="4" type="ORF">DYB32_010507</name>
</gene>
<dbReference type="PROSITE" id="PS50084">
    <property type="entry name" value="KH_TYPE_1"/>
    <property type="match status" value="1"/>
</dbReference>
<accession>A0A418AFR1</accession>
<dbReference type="PANTHER" id="PTHR11252:SF0">
    <property type="entry name" value="POLYRIBONUCLEOTIDE NUCLEOTIDYLTRANSFERASE 1, MITOCHONDRIAL"/>
    <property type="match status" value="1"/>
</dbReference>
<dbReference type="PANTHER" id="PTHR11252">
    <property type="entry name" value="POLYRIBONUCLEOTIDE NUCLEOTIDYLTRANSFERASE"/>
    <property type="match status" value="1"/>
</dbReference>
<evidence type="ECO:0000259" key="3">
    <source>
        <dbReference type="SMART" id="SM00322"/>
    </source>
</evidence>
<evidence type="ECO:0000313" key="4">
    <source>
        <dbReference type="EMBL" id="RHY17511.1"/>
    </source>
</evidence>
<dbReference type="EMBL" id="QUSY01003444">
    <property type="protein sequence ID" value="RHY17511.1"/>
    <property type="molecule type" value="Genomic_DNA"/>
</dbReference>
<dbReference type="InterPro" id="IPR012340">
    <property type="entry name" value="NA-bd_OB-fold"/>
</dbReference>
<dbReference type="SMART" id="SM00322">
    <property type="entry name" value="KH"/>
    <property type="match status" value="1"/>
</dbReference>
<dbReference type="GO" id="GO:0004654">
    <property type="term" value="F:polyribonucleotide nucleotidyltransferase activity"/>
    <property type="evidence" value="ECO:0007669"/>
    <property type="project" value="InterPro"/>
</dbReference>
<keyword evidence="5" id="KW-1185">Reference proteome</keyword>